<organism evidence="2 3">
    <name type="scientific">Trichinella nelsoni</name>
    <dbReference type="NCBI Taxonomy" id="6336"/>
    <lineage>
        <taxon>Eukaryota</taxon>
        <taxon>Metazoa</taxon>
        <taxon>Ecdysozoa</taxon>
        <taxon>Nematoda</taxon>
        <taxon>Enoplea</taxon>
        <taxon>Dorylaimia</taxon>
        <taxon>Trichinellida</taxon>
        <taxon>Trichinellidae</taxon>
        <taxon>Trichinella</taxon>
    </lineage>
</organism>
<gene>
    <name evidence="2" type="ORF">T07_12548</name>
</gene>
<name>A0A0V0RZF8_9BILA</name>
<feature type="signal peptide" evidence="1">
    <location>
        <begin position="1"/>
        <end position="26"/>
    </location>
</feature>
<protein>
    <submittedName>
        <fullName evidence="2">Uncharacterized protein</fullName>
    </submittedName>
</protein>
<evidence type="ECO:0000256" key="1">
    <source>
        <dbReference type="SAM" id="SignalP"/>
    </source>
</evidence>
<reference evidence="2 3" key="1">
    <citation type="submission" date="2015-01" db="EMBL/GenBank/DDBJ databases">
        <title>Evolution of Trichinella species and genotypes.</title>
        <authorList>
            <person name="Korhonen P.K."/>
            <person name="Edoardo P."/>
            <person name="Giuseppe L.R."/>
            <person name="Gasser R.B."/>
        </authorList>
    </citation>
    <scope>NUCLEOTIDE SEQUENCE [LARGE SCALE GENOMIC DNA]</scope>
    <source>
        <strain evidence="2">ISS37</strain>
    </source>
</reference>
<dbReference type="AlphaFoldDB" id="A0A0V0RZF8"/>
<comment type="caution">
    <text evidence="2">The sequence shown here is derived from an EMBL/GenBank/DDBJ whole genome shotgun (WGS) entry which is preliminary data.</text>
</comment>
<accession>A0A0V0RZF8</accession>
<sequence length="89" mass="10533">MSRPFYERVWVCLCKLLLLLTKLTYGDRKEMLIIHRISIKKIIVLVVEIFESFTTKQEGQIGCLIEACFWKSLCLFTLFSVFKLCHVAW</sequence>
<keyword evidence="1" id="KW-0732">Signal</keyword>
<proteinExistence type="predicted"/>
<keyword evidence="3" id="KW-1185">Reference proteome</keyword>
<evidence type="ECO:0000313" key="2">
    <source>
        <dbReference type="EMBL" id="KRX19856.1"/>
    </source>
</evidence>
<dbReference type="Proteomes" id="UP000054630">
    <property type="component" value="Unassembled WGS sequence"/>
</dbReference>
<feature type="chain" id="PRO_5006868385" evidence="1">
    <location>
        <begin position="27"/>
        <end position="89"/>
    </location>
</feature>
<dbReference type="EMBL" id="JYDL01000054">
    <property type="protein sequence ID" value="KRX19856.1"/>
    <property type="molecule type" value="Genomic_DNA"/>
</dbReference>
<evidence type="ECO:0000313" key="3">
    <source>
        <dbReference type="Proteomes" id="UP000054630"/>
    </source>
</evidence>